<dbReference type="Proteomes" id="UP000037729">
    <property type="component" value="Unassembled WGS sequence"/>
</dbReference>
<comment type="caution">
    <text evidence="1">The sequence shown here is derived from an EMBL/GenBank/DDBJ whole genome shotgun (WGS) entry which is preliminary data.</text>
</comment>
<dbReference type="Gene3D" id="1.10.10.10">
    <property type="entry name" value="Winged helix-like DNA-binding domain superfamily/Winged helix DNA-binding domain"/>
    <property type="match status" value="1"/>
</dbReference>
<protein>
    <submittedName>
        <fullName evidence="1">PhiH1 repressor</fullName>
    </submittedName>
</protein>
<proteinExistence type="predicted"/>
<dbReference type="EMBL" id="LIUF01000001">
    <property type="protein sequence ID" value="KOX94865.1"/>
    <property type="molecule type" value="Genomic_DNA"/>
</dbReference>
<keyword evidence="2" id="KW-1185">Reference proteome</keyword>
<reference evidence="1 2" key="1">
    <citation type="submission" date="2015-08" db="EMBL/GenBank/DDBJ databases">
        <title>Genomes of Isolates from Cabo Rojo, PR.</title>
        <authorList>
            <person name="Sanchez-Nieves R.L."/>
            <person name="Montalvo-Rodriguez R."/>
        </authorList>
    </citation>
    <scope>NUCLEOTIDE SEQUENCE [LARGE SCALE GENOMIC DNA]</scope>
    <source>
        <strain evidence="1 2">SL3</strain>
    </source>
</reference>
<dbReference type="PATRIC" id="fig|1705562.3.peg.1580"/>
<dbReference type="SUPFAM" id="SSF46785">
    <property type="entry name" value="Winged helix' DNA-binding domain"/>
    <property type="match status" value="1"/>
</dbReference>
<dbReference type="InterPro" id="IPR036390">
    <property type="entry name" value="WH_DNA-bd_sf"/>
</dbReference>
<sequence>MRKSADWMTIADERILEFLRDNESGTPTTISRNEDVRFGRSHIHQRVKKLESHGLVRFLGNGVYVLTDEGKQYLDGQLDAAELEPDDDN</sequence>
<organism evidence="1 2">
    <name type="scientific">Haloarcula rubripromontorii</name>
    <dbReference type="NCBI Taxonomy" id="1705562"/>
    <lineage>
        <taxon>Archaea</taxon>
        <taxon>Methanobacteriati</taxon>
        <taxon>Methanobacteriota</taxon>
        <taxon>Stenosarchaea group</taxon>
        <taxon>Halobacteria</taxon>
        <taxon>Halobacteriales</taxon>
        <taxon>Haloarculaceae</taxon>
        <taxon>Haloarcula</taxon>
    </lineage>
</organism>
<dbReference type="InterPro" id="IPR036388">
    <property type="entry name" value="WH-like_DNA-bd_sf"/>
</dbReference>
<dbReference type="AlphaFoldDB" id="A0A0M9AP66"/>
<name>A0A0M9AP66_9EURY</name>
<gene>
    <name evidence="1" type="ORF">AMS69_03115</name>
</gene>
<evidence type="ECO:0000313" key="1">
    <source>
        <dbReference type="EMBL" id="KOX94865.1"/>
    </source>
</evidence>
<accession>A0A0M9AP66</accession>
<evidence type="ECO:0000313" key="2">
    <source>
        <dbReference type="Proteomes" id="UP000037729"/>
    </source>
</evidence>